<gene>
    <name evidence="1" type="ORF">CK203_015876</name>
</gene>
<accession>A0A438JRT5</accession>
<reference evidence="1 2" key="1">
    <citation type="journal article" date="2018" name="PLoS Genet.">
        <title>Population sequencing reveals clonal diversity and ancestral inbreeding in the grapevine cultivar Chardonnay.</title>
        <authorList>
            <person name="Roach M.J."/>
            <person name="Johnson D.L."/>
            <person name="Bohlmann J."/>
            <person name="van Vuuren H.J."/>
            <person name="Jones S.J."/>
            <person name="Pretorius I.S."/>
            <person name="Schmidt S.A."/>
            <person name="Borneman A.R."/>
        </authorList>
    </citation>
    <scope>NUCLEOTIDE SEQUENCE [LARGE SCALE GENOMIC DNA]</scope>
    <source>
        <strain evidence="2">cv. Chardonnay</strain>
        <tissue evidence="1">Leaf</tissue>
    </source>
</reference>
<name>A0A438JRT5_VITVI</name>
<proteinExistence type="predicted"/>
<evidence type="ECO:0000313" key="1">
    <source>
        <dbReference type="EMBL" id="RVX11658.1"/>
    </source>
</evidence>
<comment type="caution">
    <text evidence="1">The sequence shown here is derived from an EMBL/GenBank/DDBJ whole genome shotgun (WGS) entry which is preliminary data.</text>
</comment>
<organism evidence="1 2">
    <name type="scientific">Vitis vinifera</name>
    <name type="common">Grape</name>
    <dbReference type="NCBI Taxonomy" id="29760"/>
    <lineage>
        <taxon>Eukaryota</taxon>
        <taxon>Viridiplantae</taxon>
        <taxon>Streptophyta</taxon>
        <taxon>Embryophyta</taxon>
        <taxon>Tracheophyta</taxon>
        <taxon>Spermatophyta</taxon>
        <taxon>Magnoliopsida</taxon>
        <taxon>eudicotyledons</taxon>
        <taxon>Gunneridae</taxon>
        <taxon>Pentapetalae</taxon>
        <taxon>rosids</taxon>
        <taxon>Vitales</taxon>
        <taxon>Vitaceae</taxon>
        <taxon>Viteae</taxon>
        <taxon>Vitis</taxon>
    </lineage>
</organism>
<dbReference type="Proteomes" id="UP000288805">
    <property type="component" value="Unassembled WGS sequence"/>
</dbReference>
<dbReference type="AlphaFoldDB" id="A0A438JRT5"/>
<protein>
    <submittedName>
        <fullName evidence="1">Uncharacterized protein</fullName>
    </submittedName>
</protein>
<sequence>MLILCFNAFDQAANLDVLDHPNSKLYILPVGGDTAFISGPFHFEEVASKAWYHTISSYSLRGLGLFGRNELPEQGSIGGWDCHF</sequence>
<evidence type="ECO:0000313" key="2">
    <source>
        <dbReference type="Proteomes" id="UP000288805"/>
    </source>
</evidence>
<dbReference type="EMBL" id="QGNW01000030">
    <property type="protein sequence ID" value="RVX11658.1"/>
    <property type="molecule type" value="Genomic_DNA"/>
</dbReference>